<accession>A0A9D2PBN4</accession>
<dbReference type="Pfam" id="PF01979">
    <property type="entry name" value="Amidohydro_1"/>
    <property type="match status" value="1"/>
</dbReference>
<organism evidence="3 4">
    <name type="scientific">Candidatus Lachnoclostridium pullistercoris</name>
    <dbReference type="NCBI Taxonomy" id="2838632"/>
    <lineage>
        <taxon>Bacteria</taxon>
        <taxon>Bacillati</taxon>
        <taxon>Bacillota</taxon>
        <taxon>Clostridia</taxon>
        <taxon>Lachnospirales</taxon>
        <taxon>Lachnospiraceae</taxon>
    </lineage>
</organism>
<keyword evidence="1" id="KW-0378">Hydrolase</keyword>
<dbReference type="InterPro" id="IPR032466">
    <property type="entry name" value="Metal_Hydrolase"/>
</dbReference>
<dbReference type="PANTHER" id="PTHR43794:SF11">
    <property type="entry name" value="AMIDOHYDROLASE-RELATED DOMAIN-CONTAINING PROTEIN"/>
    <property type="match status" value="1"/>
</dbReference>
<dbReference type="AlphaFoldDB" id="A0A9D2PBN4"/>
<reference evidence="3" key="1">
    <citation type="journal article" date="2021" name="PeerJ">
        <title>Extensive microbial diversity within the chicken gut microbiome revealed by metagenomics and culture.</title>
        <authorList>
            <person name="Gilroy R."/>
            <person name="Ravi A."/>
            <person name="Getino M."/>
            <person name="Pursley I."/>
            <person name="Horton D.L."/>
            <person name="Alikhan N.F."/>
            <person name="Baker D."/>
            <person name="Gharbi K."/>
            <person name="Hall N."/>
            <person name="Watson M."/>
            <person name="Adriaenssens E.M."/>
            <person name="Foster-Nyarko E."/>
            <person name="Jarju S."/>
            <person name="Secka A."/>
            <person name="Antonio M."/>
            <person name="Oren A."/>
            <person name="Chaudhuri R.R."/>
            <person name="La Ragione R."/>
            <person name="Hildebrand F."/>
            <person name="Pallen M.J."/>
        </authorList>
    </citation>
    <scope>NUCLEOTIDE SEQUENCE</scope>
    <source>
        <strain evidence="3">CHK183-5548</strain>
    </source>
</reference>
<sequence>MKKHCSLLIENGTVMTDEKTISEGMDVAVEDGKILAAVPHGSAEWEAGEVISGTDRIVMPGLMDSHMHTGQQLLKGLVLDARPIIWTRVMLPFESTLTPERMKLSAELAALEMIRCGTTGFVESGSYFMEEAAAVYLESGLRGRLSCSTMDEEGLPESIAMDAKEAVRRADRLYEDWNGAGNLKVYYSLRALNSCSDQLVRLTAEHAEERGAILQAHMNEYQGEVDGIVRREGMRPYEYLEKMGVLSGRFLGAHSLLLSDREKELVRDRGVMVCHCPFSNCGKAVPETPKLLEMGIVPGFGSDGAAHAGLNLWNEMRIFRSVMNIFWGVPAGNPAVMPAETLFRMMYEGGARALDEEGRLGKIEAGCHADLICVDRFSPRLMPSGNKIRTLFECAGPADVTDVIAGGRVLMKNREILALDEGKILWEARDFEKKMGYSSSASCSQTA</sequence>
<dbReference type="EMBL" id="DWWL01000044">
    <property type="protein sequence ID" value="HJC47785.1"/>
    <property type="molecule type" value="Genomic_DNA"/>
</dbReference>
<dbReference type="InterPro" id="IPR006680">
    <property type="entry name" value="Amidohydro-rel"/>
</dbReference>
<protein>
    <submittedName>
        <fullName evidence="3">Amidohydrolase family protein</fullName>
    </submittedName>
</protein>
<evidence type="ECO:0000256" key="1">
    <source>
        <dbReference type="ARBA" id="ARBA00022801"/>
    </source>
</evidence>
<reference evidence="3" key="2">
    <citation type="submission" date="2021-04" db="EMBL/GenBank/DDBJ databases">
        <authorList>
            <person name="Gilroy R."/>
        </authorList>
    </citation>
    <scope>NUCLEOTIDE SEQUENCE</scope>
    <source>
        <strain evidence="3">CHK183-5548</strain>
    </source>
</reference>
<evidence type="ECO:0000259" key="2">
    <source>
        <dbReference type="Pfam" id="PF01979"/>
    </source>
</evidence>
<gene>
    <name evidence="3" type="ORF">IAA04_07005</name>
</gene>
<evidence type="ECO:0000313" key="4">
    <source>
        <dbReference type="Proteomes" id="UP000823883"/>
    </source>
</evidence>
<comment type="caution">
    <text evidence="3">The sequence shown here is derived from an EMBL/GenBank/DDBJ whole genome shotgun (WGS) entry which is preliminary data.</text>
</comment>
<feature type="domain" description="Amidohydrolase-related" evidence="2">
    <location>
        <begin position="57"/>
        <end position="409"/>
    </location>
</feature>
<dbReference type="Gene3D" id="3.20.20.140">
    <property type="entry name" value="Metal-dependent hydrolases"/>
    <property type="match status" value="1"/>
</dbReference>
<evidence type="ECO:0000313" key="3">
    <source>
        <dbReference type="EMBL" id="HJC47785.1"/>
    </source>
</evidence>
<dbReference type="SUPFAM" id="SSF51556">
    <property type="entry name" value="Metallo-dependent hydrolases"/>
    <property type="match status" value="1"/>
</dbReference>
<dbReference type="GO" id="GO:0016810">
    <property type="term" value="F:hydrolase activity, acting on carbon-nitrogen (but not peptide) bonds"/>
    <property type="evidence" value="ECO:0007669"/>
    <property type="project" value="InterPro"/>
</dbReference>
<proteinExistence type="predicted"/>
<dbReference type="SUPFAM" id="SSF51338">
    <property type="entry name" value="Composite domain of metallo-dependent hydrolases"/>
    <property type="match status" value="1"/>
</dbReference>
<dbReference type="PANTHER" id="PTHR43794">
    <property type="entry name" value="AMINOHYDROLASE SSNA-RELATED"/>
    <property type="match status" value="1"/>
</dbReference>
<dbReference type="Proteomes" id="UP000823883">
    <property type="component" value="Unassembled WGS sequence"/>
</dbReference>
<dbReference type="Gene3D" id="2.30.40.10">
    <property type="entry name" value="Urease, subunit C, domain 1"/>
    <property type="match status" value="1"/>
</dbReference>
<dbReference type="InterPro" id="IPR050287">
    <property type="entry name" value="MTA/SAH_deaminase"/>
</dbReference>
<dbReference type="InterPro" id="IPR011059">
    <property type="entry name" value="Metal-dep_hydrolase_composite"/>
</dbReference>
<name>A0A9D2PBN4_9FIRM</name>